<feature type="binding site" evidence="11">
    <location>
        <position position="132"/>
    </location>
    <ligand>
        <name>ATP</name>
        <dbReference type="ChEBI" id="CHEBI:30616"/>
    </ligand>
</feature>
<evidence type="ECO:0000256" key="1">
    <source>
        <dbReference type="ARBA" id="ARBA00022490"/>
    </source>
</evidence>
<keyword evidence="8" id="KW-1015">Disulfide bond</keyword>
<dbReference type="GO" id="GO:0005524">
    <property type="term" value="F:ATP binding"/>
    <property type="evidence" value="ECO:0007669"/>
    <property type="project" value="UniProtKB-KW"/>
</dbReference>
<keyword evidence="4 11" id="KW-0819">tRNA processing</keyword>
<dbReference type="GO" id="GO:0000049">
    <property type="term" value="F:tRNA binding"/>
    <property type="evidence" value="ECO:0007669"/>
    <property type="project" value="UniProtKB-KW"/>
</dbReference>
<reference evidence="14 15" key="1">
    <citation type="submission" date="2009-02" db="EMBL/GenBank/DDBJ databases">
        <title>Sequencing of the draft genome and assembly of Dethiobacter alkaliphilus AHT 1.</title>
        <authorList>
            <consortium name="US DOE Joint Genome Institute (JGI-PGF)"/>
            <person name="Lucas S."/>
            <person name="Copeland A."/>
            <person name="Lapidus A."/>
            <person name="Glavina del Rio T."/>
            <person name="Dalin E."/>
            <person name="Tice H."/>
            <person name="Bruce D."/>
            <person name="Goodwin L."/>
            <person name="Pitluck S."/>
            <person name="Larimer F."/>
            <person name="Land M.L."/>
            <person name="Hauser L."/>
            <person name="Muyzer G."/>
        </authorList>
    </citation>
    <scope>NUCLEOTIDE SEQUENCE [LARGE SCALE GENOMIC DNA]</scope>
    <source>
        <strain evidence="14 15">AHT 1</strain>
    </source>
</reference>
<dbReference type="GO" id="GO:0005737">
    <property type="term" value="C:cytoplasm"/>
    <property type="evidence" value="ECO:0007669"/>
    <property type="project" value="UniProtKB-SubCell"/>
</dbReference>
<dbReference type="Gene3D" id="2.30.30.280">
    <property type="entry name" value="Adenine nucleotide alpha hydrolases-like domains"/>
    <property type="match status" value="1"/>
</dbReference>
<organism evidence="14 15">
    <name type="scientific">Dethiobacter alkaliphilus AHT 1</name>
    <dbReference type="NCBI Taxonomy" id="555088"/>
    <lineage>
        <taxon>Bacteria</taxon>
        <taxon>Bacillati</taxon>
        <taxon>Bacillota</taxon>
        <taxon>Dethiobacteria</taxon>
        <taxon>Dethiobacterales</taxon>
        <taxon>Dethiobacteraceae</taxon>
        <taxon>Dethiobacter</taxon>
    </lineage>
</organism>
<dbReference type="FunFam" id="2.30.30.280:FF:000001">
    <property type="entry name" value="tRNA-specific 2-thiouridylase MnmA"/>
    <property type="match status" value="1"/>
</dbReference>
<dbReference type="Pfam" id="PF20259">
    <property type="entry name" value="tRNA_Me_trans_M"/>
    <property type="match status" value="1"/>
</dbReference>
<comment type="similarity">
    <text evidence="11">Belongs to the MnmA/TRMU family.</text>
</comment>
<dbReference type="STRING" id="555088.DealDRAFT_0437"/>
<dbReference type="Gene3D" id="2.40.30.10">
    <property type="entry name" value="Translation factors"/>
    <property type="match status" value="1"/>
</dbReference>
<comment type="subcellular location">
    <subcellularLocation>
        <location evidence="11">Cytoplasm</location>
    </subcellularLocation>
</comment>
<dbReference type="InterPro" id="IPR046885">
    <property type="entry name" value="MnmA-like_C"/>
</dbReference>
<evidence type="ECO:0000256" key="5">
    <source>
        <dbReference type="ARBA" id="ARBA00022741"/>
    </source>
</evidence>
<dbReference type="HAMAP" id="MF_00144">
    <property type="entry name" value="tRNA_thiouridyl_MnmA"/>
    <property type="match status" value="1"/>
</dbReference>
<keyword evidence="1 11" id="KW-0963">Cytoplasm</keyword>
<evidence type="ECO:0000256" key="3">
    <source>
        <dbReference type="ARBA" id="ARBA00022679"/>
    </source>
</evidence>
<dbReference type="SUPFAM" id="SSF52402">
    <property type="entry name" value="Adenine nucleotide alpha hydrolases-like"/>
    <property type="match status" value="1"/>
</dbReference>
<feature type="active site" description="Nucleophile" evidence="11">
    <location>
        <position position="108"/>
    </location>
</feature>
<evidence type="ECO:0000256" key="7">
    <source>
        <dbReference type="ARBA" id="ARBA00022884"/>
    </source>
</evidence>
<dbReference type="GO" id="GO:0032259">
    <property type="term" value="P:methylation"/>
    <property type="evidence" value="ECO:0007669"/>
    <property type="project" value="UniProtKB-KW"/>
</dbReference>
<dbReference type="NCBIfam" id="NF001138">
    <property type="entry name" value="PRK00143.1"/>
    <property type="match status" value="1"/>
</dbReference>
<keyword evidence="5 11" id="KW-0547">Nucleotide-binding</keyword>
<dbReference type="FunFam" id="3.40.50.620:FF:000115">
    <property type="entry name" value="tRNA-specific 2-thiouridylase MnmA"/>
    <property type="match status" value="1"/>
</dbReference>
<feature type="site" description="Interaction with tRNA" evidence="11">
    <location>
        <position position="345"/>
    </location>
</feature>
<evidence type="ECO:0000256" key="10">
    <source>
        <dbReference type="ARBA" id="ARBA00056575"/>
    </source>
</evidence>
<sequence length="366" mass="41390">MKKNNRVLVAMSGGVDSSLCAALLKEQGYEAIGVTMRLWVSPDFEDEAKHSGRGCCSLSAVDDARRVADKMEMPFYVLNFKESFRTQVVDYFVDEYRRGRTPNPCIACNRYLKFDLLLKKAFELEAWYVATGHYARVEYDESLERFRLKKAADARKDQTYTLYNLTQKQLAHTLFPLGGFLKSEVREMAAKYGLAVADKPDSQEICFIPDDDYKRFLREETDVESKPGPILDLDGNRLGTHQGLVNYTVGQRKGLGIAVGRPIFVVELDVENNTLIVGDDRDVFFRALVADDLNFILIDELKEPRRVMAKIRYHAKEVPALLSPLPHGQAKLEFDEPERAVTPGQSVVFYEGDDVVGGGIIQQAIR</sequence>
<dbReference type="Pfam" id="PF20258">
    <property type="entry name" value="tRNA_Me_trans_C"/>
    <property type="match status" value="1"/>
</dbReference>
<evidence type="ECO:0000256" key="8">
    <source>
        <dbReference type="ARBA" id="ARBA00023157"/>
    </source>
</evidence>
<dbReference type="Proteomes" id="UP000006443">
    <property type="component" value="Unassembled WGS sequence"/>
</dbReference>
<dbReference type="eggNOG" id="COG0482">
    <property type="taxonomic scope" value="Bacteria"/>
</dbReference>
<comment type="caution">
    <text evidence="14">The sequence shown here is derived from an EMBL/GenBank/DDBJ whole genome shotgun (WGS) entry which is preliminary data.</text>
</comment>
<dbReference type="InterPro" id="IPR004506">
    <property type="entry name" value="MnmA-like"/>
</dbReference>
<accession>C0GDM4</accession>
<comment type="caution">
    <text evidence="11">Lacks conserved residue(s) required for the propagation of feature annotation.</text>
</comment>
<gene>
    <name evidence="11" type="primary">mnmA</name>
    <name evidence="14" type="ORF">DealDRAFT_0437</name>
</gene>
<keyword evidence="3 11" id="KW-0808">Transferase</keyword>
<evidence type="ECO:0000256" key="4">
    <source>
        <dbReference type="ARBA" id="ARBA00022694"/>
    </source>
</evidence>
<dbReference type="InterPro" id="IPR014729">
    <property type="entry name" value="Rossmann-like_a/b/a_fold"/>
</dbReference>
<dbReference type="Pfam" id="PF03054">
    <property type="entry name" value="tRNA_Me_trans"/>
    <property type="match status" value="1"/>
</dbReference>
<dbReference type="FunFam" id="2.40.30.10:FF:000023">
    <property type="entry name" value="tRNA-specific 2-thiouridylase MnmA"/>
    <property type="match status" value="1"/>
</dbReference>
<evidence type="ECO:0000256" key="9">
    <source>
        <dbReference type="ARBA" id="ARBA00051542"/>
    </source>
</evidence>
<dbReference type="EMBL" id="ACJM01000002">
    <property type="protein sequence ID" value="EEG78507.1"/>
    <property type="molecule type" value="Genomic_DNA"/>
</dbReference>
<comment type="catalytic activity">
    <reaction evidence="9 11">
        <text>S-sulfanyl-L-cysteinyl-[protein] + uridine(34) in tRNA + AH2 + ATP = 2-thiouridine(34) in tRNA + L-cysteinyl-[protein] + A + AMP + diphosphate + H(+)</text>
        <dbReference type="Rhea" id="RHEA:47032"/>
        <dbReference type="Rhea" id="RHEA-COMP:10131"/>
        <dbReference type="Rhea" id="RHEA-COMP:11726"/>
        <dbReference type="Rhea" id="RHEA-COMP:11727"/>
        <dbReference type="Rhea" id="RHEA-COMP:11728"/>
        <dbReference type="ChEBI" id="CHEBI:13193"/>
        <dbReference type="ChEBI" id="CHEBI:15378"/>
        <dbReference type="ChEBI" id="CHEBI:17499"/>
        <dbReference type="ChEBI" id="CHEBI:29950"/>
        <dbReference type="ChEBI" id="CHEBI:30616"/>
        <dbReference type="ChEBI" id="CHEBI:33019"/>
        <dbReference type="ChEBI" id="CHEBI:61963"/>
        <dbReference type="ChEBI" id="CHEBI:65315"/>
        <dbReference type="ChEBI" id="CHEBI:87170"/>
        <dbReference type="ChEBI" id="CHEBI:456215"/>
        <dbReference type="EC" id="2.8.1.13"/>
    </reaction>
</comment>
<comment type="function">
    <text evidence="10 11">Catalyzes the 2-thiolation of uridine at the wobble position (U34) of tRNA, leading to the formation of s(2)U34.</text>
</comment>
<name>C0GDM4_DETAL</name>
<evidence type="ECO:0000259" key="13">
    <source>
        <dbReference type="Pfam" id="PF20259"/>
    </source>
</evidence>
<keyword evidence="2 11" id="KW-0820">tRNA-binding</keyword>
<dbReference type="PANTHER" id="PTHR11933">
    <property type="entry name" value="TRNA 5-METHYLAMINOMETHYL-2-THIOURIDYLATE -METHYLTRANSFERASE"/>
    <property type="match status" value="1"/>
</dbReference>
<dbReference type="GO" id="GO:0103016">
    <property type="term" value="F:tRNA-uridine 2-sulfurtransferase activity"/>
    <property type="evidence" value="ECO:0007669"/>
    <property type="project" value="UniProtKB-EC"/>
</dbReference>
<evidence type="ECO:0000313" key="15">
    <source>
        <dbReference type="Proteomes" id="UP000006443"/>
    </source>
</evidence>
<proteinExistence type="inferred from homology"/>
<feature type="binding site" evidence="11">
    <location>
        <position position="36"/>
    </location>
    <ligand>
        <name>ATP</name>
        <dbReference type="ChEBI" id="CHEBI:30616"/>
    </ligand>
</feature>
<feature type="domain" description="tRNA-specific 2-thiouridylase MnmA-like C-terminal" evidence="12">
    <location>
        <begin position="286"/>
        <end position="361"/>
    </location>
</feature>
<feature type="domain" description="tRNA-specific 2-thiouridylase MnmA-like central" evidence="13">
    <location>
        <begin position="216"/>
        <end position="279"/>
    </location>
</feature>
<feature type="site" description="Interaction with tRNA" evidence="11">
    <location>
        <position position="133"/>
    </location>
</feature>
<evidence type="ECO:0000256" key="11">
    <source>
        <dbReference type="HAMAP-Rule" id="MF_00144"/>
    </source>
</evidence>
<dbReference type="InterPro" id="IPR023382">
    <property type="entry name" value="MnmA-like_central_sf"/>
</dbReference>
<evidence type="ECO:0000313" key="14">
    <source>
        <dbReference type="EMBL" id="EEG78507.1"/>
    </source>
</evidence>
<evidence type="ECO:0000256" key="2">
    <source>
        <dbReference type="ARBA" id="ARBA00022555"/>
    </source>
</evidence>
<dbReference type="Gene3D" id="3.40.50.620">
    <property type="entry name" value="HUPs"/>
    <property type="match status" value="1"/>
</dbReference>
<dbReference type="NCBIfam" id="TIGR00420">
    <property type="entry name" value="trmU"/>
    <property type="match status" value="1"/>
</dbReference>
<keyword evidence="15" id="KW-1185">Reference proteome</keyword>
<feature type="region of interest" description="Interaction with tRNA" evidence="11">
    <location>
        <begin position="156"/>
        <end position="158"/>
    </location>
</feature>
<keyword evidence="6 11" id="KW-0067">ATP-binding</keyword>
<dbReference type="EC" id="2.8.1.13" evidence="11"/>
<feature type="active site" description="Cysteine persulfide intermediate" evidence="11">
    <location>
        <position position="206"/>
    </location>
</feature>
<protein>
    <recommendedName>
        <fullName evidence="11">tRNA-specific 2-thiouridylase MnmA</fullName>
        <ecNumber evidence="11">2.8.1.13</ecNumber>
    </recommendedName>
</protein>
<dbReference type="RefSeq" id="WP_008514431.1">
    <property type="nucleotide sequence ID" value="NZ_ACJM01000002.1"/>
</dbReference>
<feature type="binding site" evidence="11">
    <location>
        <begin position="10"/>
        <end position="17"/>
    </location>
    <ligand>
        <name>ATP</name>
        <dbReference type="ChEBI" id="CHEBI:30616"/>
    </ligand>
</feature>
<dbReference type="PANTHER" id="PTHR11933:SF5">
    <property type="entry name" value="MITOCHONDRIAL TRNA-SPECIFIC 2-THIOURIDYLASE 1"/>
    <property type="match status" value="1"/>
</dbReference>
<feature type="region of interest" description="Interaction with tRNA" evidence="11">
    <location>
        <begin position="312"/>
        <end position="313"/>
    </location>
</feature>
<keyword evidence="14" id="KW-0489">Methyltransferase</keyword>
<dbReference type="InterPro" id="IPR046884">
    <property type="entry name" value="MnmA-like_central"/>
</dbReference>
<dbReference type="CDD" id="cd01998">
    <property type="entry name" value="MnmA_TRMU-like"/>
    <property type="match status" value="1"/>
</dbReference>
<keyword evidence="7 11" id="KW-0694">RNA-binding</keyword>
<dbReference type="AlphaFoldDB" id="C0GDM4"/>
<evidence type="ECO:0000259" key="12">
    <source>
        <dbReference type="Pfam" id="PF20258"/>
    </source>
</evidence>
<dbReference type="GO" id="GO:0008168">
    <property type="term" value="F:methyltransferase activity"/>
    <property type="evidence" value="ECO:0007669"/>
    <property type="project" value="UniProtKB-KW"/>
</dbReference>
<dbReference type="GO" id="GO:0002143">
    <property type="term" value="P:tRNA wobble position uridine thiolation"/>
    <property type="evidence" value="ECO:0007669"/>
    <property type="project" value="TreeGrafter"/>
</dbReference>
<evidence type="ECO:0000256" key="6">
    <source>
        <dbReference type="ARBA" id="ARBA00022840"/>
    </source>
</evidence>